<keyword evidence="2" id="KW-1185">Reference proteome</keyword>
<dbReference type="Proteomes" id="UP000789901">
    <property type="component" value="Unassembled WGS sequence"/>
</dbReference>
<evidence type="ECO:0000313" key="1">
    <source>
        <dbReference type="EMBL" id="CAG8834340.1"/>
    </source>
</evidence>
<organism evidence="1 2">
    <name type="scientific">Gigaspora margarita</name>
    <dbReference type="NCBI Taxonomy" id="4874"/>
    <lineage>
        <taxon>Eukaryota</taxon>
        <taxon>Fungi</taxon>
        <taxon>Fungi incertae sedis</taxon>
        <taxon>Mucoromycota</taxon>
        <taxon>Glomeromycotina</taxon>
        <taxon>Glomeromycetes</taxon>
        <taxon>Diversisporales</taxon>
        <taxon>Gigasporaceae</taxon>
        <taxon>Gigaspora</taxon>
    </lineage>
</organism>
<sequence length="52" mass="5676">DEATDSSNDSGVGVKVYSKGADRINGTNGKCFEKIVNQIEIKLTLETKLLEF</sequence>
<evidence type="ECO:0000313" key="2">
    <source>
        <dbReference type="Proteomes" id="UP000789901"/>
    </source>
</evidence>
<comment type="caution">
    <text evidence="1">The sequence shown here is derived from an EMBL/GenBank/DDBJ whole genome shotgun (WGS) entry which is preliminary data.</text>
</comment>
<gene>
    <name evidence="1" type="ORF">GMARGA_LOCUS32004</name>
</gene>
<accession>A0ABN7WK56</accession>
<dbReference type="EMBL" id="CAJVQB010049145">
    <property type="protein sequence ID" value="CAG8834340.1"/>
    <property type="molecule type" value="Genomic_DNA"/>
</dbReference>
<name>A0ABN7WK56_GIGMA</name>
<proteinExistence type="predicted"/>
<feature type="non-terminal residue" evidence="1">
    <location>
        <position position="1"/>
    </location>
</feature>
<reference evidence="1 2" key="1">
    <citation type="submission" date="2021-06" db="EMBL/GenBank/DDBJ databases">
        <authorList>
            <person name="Kallberg Y."/>
            <person name="Tangrot J."/>
            <person name="Rosling A."/>
        </authorList>
    </citation>
    <scope>NUCLEOTIDE SEQUENCE [LARGE SCALE GENOMIC DNA]</scope>
    <source>
        <strain evidence="1 2">120-4 pot B 10/14</strain>
    </source>
</reference>
<protein>
    <submittedName>
        <fullName evidence="1">11702_t:CDS:1</fullName>
    </submittedName>
</protein>